<reference evidence="3" key="1">
    <citation type="journal article" date="2019" name="Int. J. Syst. Evol. Microbiol.">
        <title>The Global Catalogue of Microorganisms (GCM) 10K type strain sequencing project: providing services to taxonomists for standard genome sequencing and annotation.</title>
        <authorList>
            <consortium name="The Broad Institute Genomics Platform"/>
            <consortium name="The Broad Institute Genome Sequencing Center for Infectious Disease"/>
            <person name="Wu L."/>
            <person name="Ma J."/>
        </authorList>
    </citation>
    <scope>NUCLEOTIDE SEQUENCE [LARGE SCALE GENOMIC DNA]</scope>
    <source>
        <strain evidence="3">JCM 16001</strain>
    </source>
</reference>
<feature type="region of interest" description="Disordered" evidence="1">
    <location>
        <begin position="1"/>
        <end position="21"/>
    </location>
</feature>
<evidence type="ECO:0000313" key="2">
    <source>
        <dbReference type="EMBL" id="GAA1680110.1"/>
    </source>
</evidence>
<sequence>MRRRMVVRPGSSGSGRAAGRGASAMVMELSVNAVSDMGLFELRVRLDRRRRDARRGTAGMAAAA</sequence>
<evidence type="ECO:0000313" key="3">
    <source>
        <dbReference type="Proteomes" id="UP001499851"/>
    </source>
</evidence>
<protein>
    <submittedName>
        <fullName evidence="2">Uncharacterized protein</fullName>
    </submittedName>
</protein>
<dbReference type="EMBL" id="BAAAQF010000010">
    <property type="protein sequence ID" value="GAA1680110.1"/>
    <property type="molecule type" value="Genomic_DNA"/>
</dbReference>
<dbReference type="Proteomes" id="UP001499851">
    <property type="component" value="Unassembled WGS sequence"/>
</dbReference>
<proteinExistence type="predicted"/>
<accession>A0ABP4T047</accession>
<comment type="caution">
    <text evidence="2">The sequence shown here is derived from an EMBL/GenBank/DDBJ whole genome shotgun (WGS) entry which is preliminary data.</text>
</comment>
<keyword evidence="3" id="KW-1185">Reference proteome</keyword>
<gene>
    <name evidence="2" type="ORF">GCM10009830_28930</name>
</gene>
<name>A0ABP4T047_9ACTN</name>
<organism evidence="2 3">
    <name type="scientific">Glycomyces endophyticus</name>
    <dbReference type="NCBI Taxonomy" id="480996"/>
    <lineage>
        <taxon>Bacteria</taxon>
        <taxon>Bacillati</taxon>
        <taxon>Actinomycetota</taxon>
        <taxon>Actinomycetes</taxon>
        <taxon>Glycomycetales</taxon>
        <taxon>Glycomycetaceae</taxon>
        <taxon>Glycomyces</taxon>
    </lineage>
</organism>
<evidence type="ECO:0000256" key="1">
    <source>
        <dbReference type="SAM" id="MobiDB-lite"/>
    </source>
</evidence>